<dbReference type="PANTHER" id="PTHR43081">
    <property type="entry name" value="ADENYLATE CYCLASE, TERMINAL-DIFFERENTIATION SPECIFIC-RELATED"/>
    <property type="match status" value="1"/>
</dbReference>
<dbReference type="EMBL" id="GBEZ01013603">
    <property type="protein sequence ID" value="JAC72399.1"/>
    <property type="molecule type" value="Transcribed_RNA"/>
</dbReference>
<sequence length="349" mass="38593">MHQRYMMHEVNKLLWPANGGIGVPVWEDLEETERFARDFGLINRTGLLKEHTTDEYAIRANEELKLEGLDVEGHYFTQAAFQRVLQFCLTAKGQVEICSGGEDRDSKEGLSISIIVPVALVSGFAAAAAAAGLWFRLGCQGRSQWRARRHPPGLVDPEQSVAIVVTDVEDSTRLWAMFPAVMVKAQELHDKCLRQCIKACQGYEVCTEGDSFTVAFHDPDEAVEWCCMVQEALQGLSWPPPIGNGVGGSFDLRSWHGKKRLRRKGKSIRDRSSRRGSVLPADAILDMEKYASGDDATQLIGSWNRPGGFSAHAGGLFYLAFRVGRLSALRTSSPSAHRVACVLLLNCFP</sequence>
<dbReference type="InterPro" id="IPR001054">
    <property type="entry name" value="A/G_cyclase"/>
</dbReference>
<dbReference type="InterPro" id="IPR029787">
    <property type="entry name" value="Nucleotide_cyclase"/>
</dbReference>
<gene>
    <name evidence="3" type="ORF">TSPGSL018_31451</name>
</gene>
<feature type="transmembrane region" description="Helical" evidence="1">
    <location>
        <begin position="114"/>
        <end position="135"/>
    </location>
</feature>
<keyword evidence="1" id="KW-0812">Transmembrane</keyword>
<dbReference type="AlphaFoldDB" id="A0A061RNP4"/>
<keyword evidence="1" id="KW-1133">Transmembrane helix</keyword>
<dbReference type="Gene3D" id="3.30.70.1230">
    <property type="entry name" value="Nucleotide cyclase"/>
    <property type="match status" value="1"/>
</dbReference>
<evidence type="ECO:0000259" key="2">
    <source>
        <dbReference type="Pfam" id="PF00211"/>
    </source>
</evidence>
<dbReference type="PANTHER" id="PTHR43081:SF1">
    <property type="entry name" value="ADENYLATE CYCLASE, TERMINAL-DIFFERENTIATION SPECIFIC"/>
    <property type="match status" value="1"/>
</dbReference>
<evidence type="ECO:0000313" key="3">
    <source>
        <dbReference type="EMBL" id="JAC72399.1"/>
    </source>
</evidence>
<dbReference type="Pfam" id="PF00211">
    <property type="entry name" value="Guanylate_cyc"/>
    <property type="match status" value="1"/>
</dbReference>
<evidence type="ECO:0000256" key="1">
    <source>
        <dbReference type="SAM" id="Phobius"/>
    </source>
</evidence>
<organism evidence="3">
    <name type="scientific">Tetraselmis sp. GSL018</name>
    <dbReference type="NCBI Taxonomy" id="582737"/>
    <lineage>
        <taxon>Eukaryota</taxon>
        <taxon>Viridiplantae</taxon>
        <taxon>Chlorophyta</taxon>
        <taxon>core chlorophytes</taxon>
        <taxon>Chlorodendrophyceae</taxon>
        <taxon>Chlorodendrales</taxon>
        <taxon>Chlorodendraceae</taxon>
        <taxon>Tetraselmis</taxon>
    </lineage>
</organism>
<name>A0A061RNP4_9CHLO</name>
<keyword evidence="1" id="KW-0472">Membrane</keyword>
<protein>
    <submittedName>
        <fullName evidence="3">Adenylate cyclase</fullName>
    </submittedName>
</protein>
<dbReference type="GO" id="GO:0035556">
    <property type="term" value="P:intracellular signal transduction"/>
    <property type="evidence" value="ECO:0007669"/>
    <property type="project" value="InterPro"/>
</dbReference>
<reference evidence="3" key="1">
    <citation type="submission" date="2014-05" db="EMBL/GenBank/DDBJ databases">
        <title>The transcriptome of the halophilic microalga Tetraselmis sp. GSL018 isolated from the Great Salt Lake, Utah.</title>
        <authorList>
            <person name="Jinkerson R.E."/>
            <person name="D'Adamo S."/>
            <person name="Posewitz M.C."/>
        </authorList>
    </citation>
    <scope>NUCLEOTIDE SEQUENCE</scope>
    <source>
        <strain evidence="3">GSL018</strain>
    </source>
</reference>
<feature type="domain" description="Guanylate cyclase" evidence="2">
    <location>
        <begin position="157"/>
        <end position="230"/>
    </location>
</feature>
<proteinExistence type="predicted"/>
<dbReference type="SUPFAM" id="SSF55073">
    <property type="entry name" value="Nucleotide cyclase"/>
    <property type="match status" value="1"/>
</dbReference>
<dbReference type="InterPro" id="IPR050697">
    <property type="entry name" value="Adenylyl/Guanylyl_Cyclase_3/4"/>
</dbReference>
<accession>A0A061RNP4</accession>
<dbReference type="GO" id="GO:0009190">
    <property type="term" value="P:cyclic nucleotide biosynthetic process"/>
    <property type="evidence" value="ECO:0007669"/>
    <property type="project" value="InterPro"/>
</dbReference>